<feature type="compositionally biased region" description="Basic and acidic residues" evidence="1">
    <location>
        <begin position="83"/>
        <end position="116"/>
    </location>
</feature>
<evidence type="ECO:0000313" key="2">
    <source>
        <dbReference type="EMBL" id="CAJ0569255.1"/>
    </source>
</evidence>
<organism evidence="2 3">
    <name type="scientific">Mesorhabditis spiculigera</name>
    <dbReference type="NCBI Taxonomy" id="96644"/>
    <lineage>
        <taxon>Eukaryota</taxon>
        <taxon>Metazoa</taxon>
        <taxon>Ecdysozoa</taxon>
        <taxon>Nematoda</taxon>
        <taxon>Chromadorea</taxon>
        <taxon>Rhabditida</taxon>
        <taxon>Rhabditina</taxon>
        <taxon>Rhabditomorpha</taxon>
        <taxon>Rhabditoidea</taxon>
        <taxon>Rhabditidae</taxon>
        <taxon>Mesorhabditinae</taxon>
        <taxon>Mesorhabditis</taxon>
    </lineage>
</organism>
<evidence type="ECO:0000256" key="1">
    <source>
        <dbReference type="SAM" id="MobiDB-lite"/>
    </source>
</evidence>
<feature type="non-terminal residue" evidence="2">
    <location>
        <position position="1"/>
    </location>
</feature>
<comment type="caution">
    <text evidence="2">The sequence shown here is derived from an EMBL/GenBank/DDBJ whole genome shotgun (WGS) entry which is preliminary data.</text>
</comment>
<gene>
    <name evidence="2" type="ORF">MSPICULIGERA_LOCUS7739</name>
</gene>
<dbReference type="EMBL" id="CATQJA010001989">
    <property type="protein sequence ID" value="CAJ0569255.1"/>
    <property type="molecule type" value="Genomic_DNA"/>
</dbReference>
<evidence type="ECO:0000313" key="3">
    <source>
        <dbReference type="Proteomes" id="UP001177023"/>
    </source>
</evidence>
<feature type="region of interest" description="Disordered" evidence="1">
    <location>
        <begin position="83"/>
        <end position="126"/>
    </location>
</feature>
<keyword evidence="3" id="KW-1185">Reference proteome</keyword>
<dbReference type="Proteomes" id="UP001177023">
    <property type="component" value="Unassembled WGS sequence"/>
</dbReference>
<proteinExistence type="predicted"/>
<accession>A0AA36CHR2</accession>
<dbReference type="AlphaFoldDB" id="A0AA36CHR2"/>
<name>A0AA36CHR2_9BILA</name>
<protein>
    <submittedName>
        <fullName evidence="2">Uncharacterized protein</fullName>
    </submittedName>
</protein>
<reference evidence="2" key="1">
    <citation type="submission" date="2023-06" db="EMBL/GenBank/DDBJ databases">
        <authorList>
            <person name="Delattre M."/>
        </authorList>
    </citation>
    <scope>NUCLEOTIDE SEQUENCE</scope>
    <source>
        <strain evidence="2">AF72</strain>
    </source>
</reference>
<sequence length="126" mass="14620">MATQWENLDELAIMELMMPVTQRIAHWLGPEGQQELARGGPTTLQRFHGDVNHLQQLEDARHQSVERELARYERAHRLGLLKEESVMKWHGEDPKPSEAEKRAKEDDERRNDKVNDDAPTTSATRK</sequence>